<reference evidence="4 5" key="1">
    <citation type="submission" date="2024-06" db="EMBL/GenBank/DDBJ databases">
        <title>Sorghum-associated microbial communities from plants grown in Nebraska, USA.</title>
        <authorList>
            <person name="Schachtman D."/>
        </authorList>
    </citation>
    <scope>NUCLEOTIDE SEQUENCE [LARGE SCALE GENOMIC DNA]</scope>
    <source>
        <strain evidence="4 5">2814</strain>
    </source>
</reference>
<feature type="signal peptide" evidence="2">
    <location>
        <begin position="1"/>
        <end position="22"/>
    </location>
</feature>
<dbReference type="InterPro" id="IPR036938">
    <property type="entry name" value="PAP2/HPO_sf"/>
</dbReference>
<organism evidence="4 5">
    <name type="scientific">Brevundimonas faecalis</name>
    <dbReference type="NCBI Taxonomy" id="947378"/>
    <lineage>
        <taxon>Bacteria</taxon>
        <taxon>Pseudomonadati</taxon>
        <taxon>Pseudomonadota</taxon>
        <taxon>Alphaproteobacteria</taxon>
        <taxon>Caulobacterales</taxon>
        <taxon>Caulobacteraceae</taxon>
        <taxon>Brevundimonas</taxon>
    </lineage>
</organism>
<keyword evidence="5" id="KW-1185">Reference proteome</keyword>
<dbReference type="PRINTS" id="PR00483">
    <property type="entry name" value="BACPHPHTASE"/>
</dbReference>
<dbReference type="EC" id="3.1.3.2" evidence="1"/>
<keyword evidence="2" id="KW-0732">Signal</keyword>
<dbReference type="RefSeq" id="WP_354089296.1">
    <property type="nucleotide sequence ID" value="NZ_JBEPTF010000003.1"/>
</dbReference>
<dbReference type="GO" id="GO:0003993">
    <property type="term" value="F:acid phosphatase activity"/>
    <property type="evidence" value="ECO:0007669"/>
    <property type="project" value="UniProtKB-EC"/>
</dbReference>
<dbReference type="SMART" id="SM00014">
    <property type="entry name" value="acidPPc"/>
    <property type="match status" value="1"/>
</dbReference>
<keyword evidence="1 4" id="KW-0378">Hydrolase</keyword>
<protein>
    <recommendedName>
        <fullName evidence="1">Acid phosphatase</fullName>
        <ecNumber evidence="1">3.1.3.2</ecNumber>
    </recommendedName>
</protein>
<dbReference type="CDD" id="cd03397">
    <property type="entry name" value="PAP2_acid_phosphatase"/>
    <property type="match status" value="1"/>
</dbReference>
<gene>
    <name evidence="4" type="ORF">ABIE19_002266</name>
</gene>
<evidence type="ECO:0000256" key="1">
    <source>
        <dbReference type="PIRNR" id="PIRNR000897"/>
    </source>
</evidence>
<accession>A0ABV2RCN0</accession>
<dbReference type="Proteomes" id="UP001549313">
    <property type="component" value="Unassembled WGS sequence"/>
</dbReference>
<evidence type="ECO:0000313" key="4">
    <source>
        <dbReference type="EMBL" id="MET4684329.1"/>
    </source>
</evidence>
<dbReference type="InterPro" id="IPR001011">
    <property type="entry name" value="Acid_Pase_classA_bac"/>
</dbReference>
<comment type="caution">
    <text evidence="4">The sequence shown here is derived from an EMBL/GenBank/DDBJ whole genome shotgun (WGS) entry which is preliminary data.</text>
</comment>
<evidence type="ECO:0000313" key="5">
    <source>
        <dbReference type="Proteomes" id="UP001549313"/>
    </source>
</evidence>
<dbReference type="EMBL" id="JBEPTF010000003">
    <property type="protein sequence ID" value="MET4684329.1"/>
    <property type="molecule type" value="Genomic_DNA"/>
</dbReference>
<comment type="similarity">
    <text evidence="1">Belongs to the class A bacterial acid phosphatase family.</text>
</comment>
<dbReference type="PIRSF" id="PIRSF000897">
    <property type="entry name" value="Acid_Ptase_ClsA"/>
    <property type="match status" value="1"/>
</dbReference>
<feature type="chain" id="PRO_5045375494" description="Acid phosphatase" evidence="2">
    <location>
        <begin position="23"/>
        <end position="254"/>
    </location>
</feature>
<sequence length="254" mass="27478">MPARLKAVVAAAAILSSLSACAAAPKAPVFWEGFRDHPHGYLVGKTAPDASAFLPPPPEAASLRQRADVETYRATRALEGSERWRQAAADNVIETPSAPQAFNEPLGISFDPHRLPTLTVLLGRMLGDLELIQTPAKQGYFRPRPFVAEPAATCIAPEPWLARSGSYPSGHSAMGWAWALILSEMAPDRADAVLARGLAYGESRVICGVHYASDVEAGRLVGAAMVARLKVDPDFQRDFERARKELEALRRAQD</sequence>
<dbReference type="InterPro" id="IPR000326">
    <property type="entry name" value="PAP2/HPO"/>
</dbReference>
<dbReference type="Gene3D" id="1.20.144.10">
    <property type="entry name" value="Phosphatidic acid phosphatase type 2/haloperoxidase"/>
    <property type="match status" value="1"/>
</dbReference>
<dbReference type="PROSITE" id="PS51257">
    <property type="entry name" value="PROKAR_LIPOPROTEIN"/>
    <property type="match status" value="1"/>
</dbReference>
<dbReference type="Pfam" id="PF01569">
    <property type="entry name" value="PAP2"/>
    <property type="match status" value="1"/>
</dbReference>
<comment type="catalytic activity">
    <reaction evidence="1">
        <text>a phosphate monoester + H2O = an alcohol + phosphate</text>
        <dbReference type="Rhea" id="RHEA:15017"/>
        <dbReference type="ChEBI" id="CHEBI:15377"/>
        <dbReference type="ChEBI" id="CHEBI:30879"/>
        <dbReference type="ChEBI" id="CHEBI:43474"/>
        <dbReference type="ChEBI" id="CHEBI:67140"/>
        <dbReference type="EC" id="3.1.3.2"/>
    </reaction>
</comment>
<evidence type="ECO:0000256" key="2">
    <source>
        <dbReference type="SAM" id="SignalP"/>
    </source>
</evidence>
<feature type="domain" description="Phosphatidic acid phosphatase type 2/haloperoxidase" evidence="3">
    <location>
        <begin position="117"/>
        <end position="230"/>
    </location>
</feature>
<name>A0ABV2RCN0_9CAUL</name>
<proteinExistence type="inferred from homology"/>
<dbReference type="SUPFAM" id="SSF48317">
    <property type="entry name" value="Acid phosphatase/Vanadium-dependent haloperoxidase"/>
    <property type="match status" value="1"/>
</dbReference>
<evidence type="ECO:0000259" key="3">
    <source>
        <dbReference type="SMART" id="SM00014"/>
    </source>
</evidence>